<accession>A0AAN7X4Q2</accession>
<reference evidence="1 2" key="1">
    <citation type="journal article" date="2023" name="Genes (Basel)">
        <title>Chromosome-Level Genome Assembly and Circadian Gene Repertoire of the Patagonia Blennie Eleginops maclovinus-The Closest Ancestral Proxy of Antarctic Cryonotothenioids.</title>
        <authorList>
            <person name="Cheng C.C."/>
            <person name="Rivera-Colon A.G."/>
            <person name="Minhas B.F."/>
            <person name="Wilson L."/>
            <person name="Rayamajhi N."/>
            <person name="Vargas-Chacoff L."/>
            <person name="Catchen J.M."/>
        </authorList>
    </citation>
    <scope>NUCLEOTIDE SEQUENCE [LARGE SCALE GENOMIC DNA]</scope>
    <source>
        <strain evidence="1">JMC-PN-2008</strain>
    </source>
</reference>
<organism evidence="1 2">
    <name type="scientific">Eleginops maclovinus</name>
    <name type="common">Patagonian blennie</name>
    <name type="synonym">Eleginus maclovinus</name>
    <dbReference type="NCBI Taxonomy" id="56733"/>
    <lineage>
        <taxon>Eukaryota</taxon>
        <taxon>Metazoa</taxon>
        <taxon>Chordata</taxon>
        <taxon>Craniata</taxon>
        <taxon>Vertebrata</taxon>
        <taxon>Euteleostomi</taxon>
        <taxon>Actinopterygii</taxon>
        <taxon>Neopterygii</taxon>
        <taxon>Teleostei</taxon>
        <taxon>Neoteleostei</taxon>
        <taxon>Acanthomorphata</taxon>
        <taxon>Eupercaria</taxon>
        <taxon>Perciformes</taxon>
        <taxon>Notothenioidei</taxon>
        <taxon>Eleginopidae</taxon>
        <taxon>Eleginops</taxon>
    </lineage>
</organism>
<protein>
    <submittedName>
        <fullName evidence="1">Uncharacterized protein</fullName>
    </submittedName>
</protein>
<dbReference type="EMBL" id="JAUZQC010000019">
    <property type="protein sequence ID" value="KAK5854265.1"/>
    <property type="molecule type" value="Genomic_DNA"/>
</dbReference>
<evidence type="ECO:0000313" key="1">
    <source>
        <dbReference type="EMBL" id="KAK5854265.1"/>
    </source>
</evidence>
<sequence>MQKLPWVMWPPVALEAHSRKNLECAYREAKLVSSQCSLSKVSAAQLPSYERFLFAKAWGEQEAMLLGGKEKFASRILL</sequence>
<proteinExistence type="predicted"/>
<comment type="caution">
    <text evidence="1">The sequence shown here is derived from an EMBL/GenBank/DDBJ whole genome shotgun (WGS) entry which is preliminary data.</text>
</comment>
<dbReference type="Proteomes" id="UP001346869">
    <property type="component" value="Unassembled WGS sequence"/>
</dbReference>
<dbReference type="AlphaFoldDB" id="A0AAN7X4Q2"/>
<name>A0AAN7X4Q2_ELEMC</name>
<keyword evidence="2" id="KW-1185">Reference proteome</keyword>
<reference evidence="1 2" key="2">
    <citation type="journal article" date="2023" name="Mol. Biol. Evol.">
        <title>Genomics of Secondarily Temperate Adaptation in the Only Non-Antarctic Icefish.</title>
        <authorList>
            <person name="Rivera-Colon A.G."/>
            <person name="Rayamajhi N."/>
            <person name="Minhas B.F."/>
            <person name="Madrigal G."/>
            <person name="Bilyk K.T."/>
            <person name="Yoon V."/>
            <person name="Hune M."/>
            <person name="Gregory S."/>
            <person name="Cheng C.H.C."/>
            <person name="Catchen J.M."/>
        </authorList>
    </citation>
    <scope>NUCLEOTIDE SEQUENCE [LARGE SCALE GENOMIC DNA]</scope>
    <source>
        <strain evidence="1">JMC-PN-2008</strain>
    </source>
</reference>
<evidence type="ECO:0000313" key="2">
    <source>
        <dbReference type="Proteomes" id="UP001346869"/>
    </source>
</evidence>
<gene>
    <name evidence="1" type="ORF">PBY51_015350</name>
</gene>